<dbReference type="InterPro" id="IPR011990">
    <property type="entry name" value="TPR-like_helical_dom_sf"/>
</dbReference>
<dbReference type="Proteomes" id="UP000183794">
    <property type="component" value="Unassembled WGS sequence"/>
</dbReference>
<dbReference type="EMBL" id="FPLJ01000132">
    <property type="protein sequence ID" value="SGZ03041.1"/>
    <property type="molecule type" value="Genomic_DNA"/>
</dbReference>
<feature type="signal peptide" evidence="3">
    <location>
        <begin position="1"/>
        <end position="18"/>
    </location>
</feature>
<name>A0A090IFK2_9GAMM</name>
<keyword evidence="3" id="KW-0732">Signal</keyword>
<dbReference type="OrthoDB" id="6196966at2"/>
<dbReference type="EMBL" id="FPLD01000040">
    <property type="protein sequence ID" value="SGY91255.1"/>
    <property type="molecule type" value="Genomic_DNA"/>
</dbReference>
<gene>
    <name evidence="5" type="ORF">MT2528_4535</name>
    <name evidence="4" type="ORF">NVI5450_1220</name>
</gene>
<evidence type="ECO:0000313" key="7">
    <source>
        <dbReference type="Proteomes" id="UP000183794"/>
    </source>
</evidence>
<keyword evidence="6" id="KW-1185">Reference proteome</keyword>
<evidence type="ECO:0000256" key="3">
    <source>
        <dbReference type="SAM" id="SignalP"/>
    </source>
</evidence>
<proteinExistence type="predicted"/>
<dbReference type="Gene3D" id="1.25.40.10">
    <property type="entry name" value="Tetratricopeptide repeat domain"/>
    <property type="match status" value="1"/>
</dbReference>
<evidence type="ECO:0000256" key="2">
    <source>
        <dbReference type="SAM" id="MobiDB-lite"/>
    </source>
</evidence>
<dbReference type="SUPFAM" id="SSF48452">
    <property type="entry name" value="TPR-like"/>
    <property type="match status" value="1"/>
</dbReference>
<feature type="compositionally biased region" description="Polar residues" evidence="2">
    <location>
        <begin position="26"/>
        <end position="45"/>
    </location>
</feature>
<evidence type="ECO:0000313" key="4">
    <source>
        <dbReference type="EMBL" id="SGY91255.1"/>
    </source>
</evidence>
<dbReference type="SMART" id="SM00028">
    <property type="entry name" value="TPR"/>
    <property type="match status" value="2"/>
</dbReference>
<accession>A0A090IFK2</accession>
<feature type="repeat" description="TPR" evidence="1">
    <location>
        <begin position="103"/>
        <end position="136"/>
    </location>
</feature>
<dbReference type="InterPro" id="IPR019734">
    <property type="entry name" value="TPR_rpt"/>
</dbReference>
<keyword evidence="1" id="KW-0802">TPR repeat</keyword>
<dbReference type="AlphaFoldDB" id="A0A090IFK2"/>
<dbReference type="KEGG" id="mvs:MVIS_1657"/>
<reference evidence="5 6" key="1">
    <citation type="submission" date="2016-11" db="EMBL/GenBank/DDBJ databases">
        <authorList>
            <person name="Klemetsen T."/>
        </authorList>
    </citation>
    <scope>NUCLEOTIDE SEQUENCE [LARGE SCALE GENOMIC DNA]</scope>
    <source>
        <strain evidence="5">MT 2528</strain>
    </source>
</reference>
<dbReference type="PROSITE" id="PS51257">
    <property type="entry name" value="PROKAR_LIPOPROTEIN"/>
    <property type="match status" value="1"/>
</dbReference>
<sequence>MKIIKRACLFALPLLLTACGTIPTYNSNGTQVQETNNTVPVSGEQSKPEPKAKPKPALVDDTAQAPAAVLSLMKRAEKQVNSGDNRAAIASLERAIRIAPRYPETYFRLGERYFYQGNYKQARSLAEKSITLGADWLLRRQAESLIERAAAYL</sequence>
<dbReference type="STRING" id="80854.MVIS_1657"/>
<feature type="chain" id="PRO_5015029845" evidence="3">
    <location>
        <begin position="19"/>
        <end position="153"/>
    </location>
</feature>
<dbReference type="RefSeq" id="WP_045109951.1">
    <property type="nucleotide sequence ID" value="NZ_CAWQZC010000054.1"/>
</dbReference>
<evidence type="ECO:0000313" key="5">
    <source>
        <dbReference type="EMBL" id="SGZ03041.1"/>
    </source>
</evidence>
<dbReference type="Proteomes" id="UP000182660">
    <property type="component" value="Unassembled WGS sequence"/>
</dbReference>
<organism evidence="4 7">
    <name type="scientific">Moritella viscosa</name>
    <dbReference type="NCBI Taxonomy" id="80854"/>
    <lineage>
        <taxon>Bacteria</taxon>
        <taxon>Pseudomonadati</taxon>
        <taxon>Pseudomonadota</taxon>
        <taxon>Gammaproteobacteria</taxon>
        <taxon>Alteromonadales</taxon>
        <taxon>Moritellaceae</taxon>
        <taxon>Moritella</taxon>
    </lineage>
</organism>
<dbReference type="Pfam" id="PF13414">
    <property type="entry name" value="TPR_11"/>
    <property type="match status" value="1"/>
</dbReference>
<feature type="region of interest" description="Disordered" evidence="2">
    <location>
        <begin position="26"/>
        <end position="59"/>
    </location>
</feature>
<dbReference type="GeneID" id="61294963"/>
<protein>
    <submittedName>
        <fullName evidence="4">TPR domain protein</fullName>
    </submittedName>
</protein>
<dbReference type="PATRIC" id="fig|80854.5.peg.1764"/>
<dbReference type="PROSITE" id="PS50005">
    <property type="entry name" value="TPR"/>
    <property type="match status" value="1"/>
</dbReference>
<evidence type="ECO:0000313" key="6">
    <source>
        <dbReference type="Proteomes" id="UP000182660"/>
    </source>
</evidence>
<evidence type="ECO:0000256" key="1">
    <source>
        <dbReference type="PROSITE-ProRule" id="PRU00339"/>
    </source>
</evidence>
<reference evidence="4 7" key="2">
    <citation type="submission" date="2016-11" db="EMBL/GenBank/DDBJ databases">
        <authorList>
            <person name="Jaros S."/>
            <person name="Januszkiewicz K."/>
            <person name="Wedrychowicz H."/>
        </authorList>
    </citation>
    <scope>NUCLEOTIDE SEQUENCE [LARGE SCALE GENOMIC DNA]</scope>
    <source>
        <strain evidence="4">NVI 5450</strain>
    </source>
</reference>
<dbReference type="HOGENOM" id="CLU_1785304_0_0_6"/>